<dbReference type="GO" id="GO:0032259">
    <property type="term" value="P:methylation"/>
    <property type="evidence" value="ECO:0007669"/>
    <property type="project" value="UniProtKB-KW"/>
</dbReference>
<dbReference type="Pfam" id="PF05175">
    <property type="entry name" value="MTS"/>
    <property type="match status" value="1"/>
</dbReference>
<keyword evidence="1 4" id="KW-0489">Methyltransferase</keyword>
<feature type="domain" description="Methyltransferase small" evidence="3">
    <location>
        <begin position="37"/>
        <end position="129"/>
    </location>
</feature>
<dbReference type="OrthoDB" id="5489421at2"/>
<dbReference type="EMBL" id="FWFX01000003">
    <property type="protein sequence ID" value="SLN28839.1"/>
    <property type="molecule type" value="Genomic_DNA"/>
</dbReference>
<keyword evidence="2" id="KW-0949">S-adenosyl-L-methionine</keyword>
<dbReference type="PANTHER" id="PTHR47739:SF1">
    <property type="entry name" value="TRNA1(VAL) (ADENINE(37)-N6)-METHYLTRANSFERASE"/>
    <property type="match status" value="1"/>
</dbReference>
<keyword evidence="5" id="KW-1185">Reference proteome</keyword>
<reference evidence="4 5" key="1">
    <citation type="submission" date="2017-03" db="EMBL/GenBank/DDBJ databases">
        <authorList>
            <person name="Afonso C.L."/>
            <person name="Miller P.J."/>
            <person name="Scott M.A."/>
            <person name="Spackman E."/>
            <person name="Goraichik I."/>
            <person name="Dimitrov K.M."/>
            <person name="Suarez D.L."/>
            <person name="Swayne D.E."/>
        </authorList>
    </citation>
    <scope>NUCLEOTIDE SEQUENCE [LARGE SCALE GENOMIC DNA]</scope>
    <source>
        <strain evidence="4 5">CECT 7450</strain>
    </source>
</reference>
<dbReference type="InterPro" id="IPR029063">
    <property type="entry name" value="SAM-dependent_MTases_sf"/>
</dbReference>
<accession>A0A1X6YTG0</accession>
<dbReference type="CDD" id="cd02440">
    <property type="entry name" value="AdoMet_MTases"/>
    <property type="match status" value="1"/>
</dbReference>
<protein>
    <submittedName>
        <fullName evidence="4">N5-glutamine S-adenosyl-L-methionine-dependent methyltransferase</fullName>
    </submittedName>
</protein>
<gene>
    <name evidence="4" type="ORF">ROA7450_01206</name>
</gene>
<evidence type="ECO:0000313" key="5">
    <source>
        <dbReference type="Proteomes" id="UP000193061"/>
    </source>
</evidence>
<evidence type="ECO:0000259" key="3">
    <source>
        <dbReference type="Pfam" id="PF05175"/>
    </source>
</evidence>
<organism evidence="4 5">
    <name type="scientific">Roseovarius albus</name>
    <dbReference type="NCBI Taxonomy" id="1247867"/>
    <lineage>
        <taxon>Bacteria</taxon>
        <taxon>Pseudomonadati</taxon>
        <taxon>Pseudomonadota</taxon>
        <taxon>Alphaproteobacteria</taxon>
        <taxon>Rhodobacterales</taxon>
        <taxon>Roseobacteraceae</taxon>
        <taxon>Roseovarius</taxon>
    </lineage>
</organism>
<evidence type="ECO:0000313" key="4">
    <source>
        <dbReference type="EMBL" id="SLN28839.1"/>
    </source>
</evidence>
<name>A0A1X6YTG0_9RHOB</name>
<evidence type="ECO:0000256" key="2">
    <source>
        <dbReference type="ARBA" id="ARBA00022691"/>
    </source>
</evidence>
<dbReference type="Proteomes" id="UP000193061">
    <property type="component" value="Unassembled WGS sequence"/>
</dbReference>
<dbReference type="SUPFAM" id="SSF53335">
    <property type="entry name" value="S-adenosyl-L-methionine-dependent methyltransferases"/>
    <property type="match status" value="1"/>
</dbReference>
<dbReference type="InterPro" id="IPR007848">
    <property type="entry name" value="Small_mtfrase_dom"/>
</dbReference>
<sequence length="259" mass="28278">MAEMWPERELSQDDFLGGRLKLFQPRQGYRSGMDAVLLAASVPARSGDSVLELGCGAGVAISCLGHRIPGTQLTGLELQSHYAALATRNAQANSLTLEVTTGNLTRMPELLKQQQFDHVMANPPYFLREQSTEAPDQGRETAMGETTPLADWVAQAAKRTKPKGTVTFIQRANRLPELLSHMSAHLGSLTLLPLIPRTGKPARLVILQGRKNGRAAFKFLDGWVLHDGTQHDGDRENHTKATTCILRDGQALPLGQITL</sequence>
<dbReference type="AlphaFoldDB" id="A0A1X6YTG0"/>
<dbReference type="Gene3D" id="3.40.50.150">
    <property type="entry name" value="Vaccinia Virus protein VP39"/>
    <property type="match status" value="1"/>
</dbReference>
<evidence type="ECO:0000256" key="1">
    <source>
        <dbReference type="ARBA" id="ARBA00022603"/>
    </source>
</evidence>
<dbReference type="InterPro" id="IPR050210">
    <property type="entry name" value="tRNA_Adenine-N(6)_MTase"/>
</dbReference>
<dbReference type="PANTHER" id="PTHR47739">
    <property type="entry name" value="TRNA1(VAL) (ADENINE(37)-N6)-METHYLTRANSFERASE"/>
    <property type="match status" value="1"/>
</dbReference>
<keyword evidence="4" id="KW-0808">Transferase</keyword>
<dbReference type="GO" id="GO:0008168">
    <property type="term" value="F:methyltransferase activity"/>
    <property type="evidence" value="ECO:0007669"/>
    <property type="project" value="UniProtKB-KW"/>
</dbReference>
<proteinExistence type="predicted"/>